<gene>
    <name evidence="3" type="ORF">KJ970_08075</name>
</gene>
<dbReference type="InterPro" id="IPR027417">
    <property type="entry name" value="P-loop_NTPase"/>
</dbReference>
<dbReference type="EMBL" id="JAHJDP010000039">
    <property type="protein sequence ID" value="MBU2690874.1"/>
    <property type="molecule type" value="Genomic_DNA"/>
</dbReference>
<dbReference type="Pfam" id="PF13635">
    <property type="entry name" value="DUF4143"/>
    <property type="match status" value="1"/>
</dbReference>
<dbReference type="AlphaFoldDB" id="A0A948RZ32"/>
<evidence type="ECO:0000313" key="4">
    <source>
        <dbReference type="Proteomes" id="UP000777784"/>
    </source>
</evidence>
<dbReference type="PANTHER" id="PTHR33295">
    <property type="entry name" value="ATPASE"/>
    <property type="match status" value="1"/>
</dbReference>
<reference evidence="3" key="1">
    <citation type="submission" date="2021-05" db="EMBL/GenBank/DDBJ databases">
        <title>Energy efficiency and biological interactions define the core microbiome of deep oligotrophic groundwater.</title>
        <authorList>
            <person name="Mehrshad M."/>
            <person name="Lopez-Fernandez M."/>
            <person name="Bell E."/>
            <person name="Bernier-Latmani R."/>
            <person name="Bertilsson S."/>
            <person name="Dopson M."/>
        </authorList>
    </citation>
    <scope>NUCLEOTIDE SEQUENCE</scope>
    <source>
        <strain evidence="3">Modern_marine.mb.64</strain>
    </source>
</reference>
<dbReference type="InterPro" id="IPR025420">
    <property type="entry name" value="DUF4143"/>
</dbReference>
<protein>
    <submittedName>
        <fullName evidence="3">AAA family ATPase</fullName>
    </submittedName>
</protein>
<proteinExistence type="predicted"/>
<dbReference type="SUPFAM" id="SSF52540">
    <property type="entry name" value="P-loop containing nucleoside triphosphate hydrolases"/>
    <property type="match status" value="1"/>
</dbReference>
<evidence type="ECO:0000259" key="1">
    <source>
        <dbReference type="Pfam" id="PF13173"/>
    </source>
</evidence>
<feature type="domain" description="DUF4143" evidence="2">
    <location>
        <begin position="228"/>
        <end position="391"/>
    </location>
</feature>
<organism evidence="3 4">
    <name type="scientific">Eiseniibacteriota bacterium</name>
    <dbReference type="NCBI Taxonomy" id="2212470"/>
    <lineage>
        <taxon>Bacteria</taxon>
        <taxon>Candidatus Eiseniibacteriota</taxon>
    </lineage>
</organism>
<dbReference type="Pfam" id="PF13173">
    <property type="entry name" value="AAA_14"/>
    <property type="match status" value="1"/>
</dbReference>
<dbReference type="Proteomes" id="UP000777784">
    <property type="component" value="Unassembled WGS sequence"/>
</dbReference>
<dbReference type="InterPro" id="IPR041682">
    <property type="entry name" value="AAA_14"/>
</dbReference>
<accession>A0A948RZ32</accession>
<evidence type="ECO:0000259" key="2">
    <source>
        <dbReference type="Pfam" id="PF13635"/>
    </source>
</evidence>
<dbReference type="PANTHER" id="PTHR33295:SF7">
    <property type="entry name" value="ATPASE"/>
    <property type="match status" value="1"/>
</dbReference>
<evidence type="ECO:0000313" key="3">
    <source>
        <dbReference type="EMBL" id="MBU2690874.1"/>
    </source>
</evidence>
<feature type="domain" description="AAA" evidence="1">
    <location>
        <begin position="18"/>
        <end position="151"/>
    </location>
</feature>
<sequence>MKRTITQALLDWRDRETRKPLILRGARQVGKTYSLLEFGKNHFPRFYYVNFERDVRARELFDKNLDPARILDDLQLYFDSAINQPTDLIIFDEIQHCPHALTSLKYFHEQSPQLAICAADSLLGVTLTGESFPVGKVSFLDLYPMNFEEFLEGIGKERLVNSVRSYVFTKPLPQIAHDQLWEHWKQYLIVGGLPEVVATYRNKMDNQYESLKATREIQRDLLETYMGDIAKHSGKTNALHIERLWRNVTHQLARSQDGSTSKFKFKDAVPGIRGYDRLASPMDWLEKANLTIRTSIIERAETPLRGFSKENRFKQYFFDVGLLGAFSDIEPVHFLDFDFKTYKGYVAENFVAQEFRASGIQNLYCWVGRMAEIEFLIEAAFGIVPIEVKSGNVTRSKSLNVYEERYSPQKSIVLSARNIESRNPRIHVPIYLAGAIKNHLMKRETP</sequence>
<comment type="caution">
    <text evidence="3">The sequence shown here is derived from an EMBL/GenBank/DDBJ whole genome shotgun (WGS) entry which is preliminary data.</text>
</comment>
<name>A0A948RZ32_UNCEI</name>